<keyword evidence="3" id="KW-0804">Transcription</keyword>
<evidence type="ECO:0000256" key="3">
    <source>
        <dbReference type="ARBA" id="ARBA00023163"/>
    </source>
</evidence>
<name>A0ABU2WKP0_9GAMM</name>
<dbReference type="SUPFAM" id="SSF46689">
    <property type="entry name" value="Homeodomain-like"/>
    <property type="match status" value="1"/>
</dbReference>
<protein>
    <submittedName>
        <fullName evidence="5">AraC family transcriptional regulator</fullName>
    </submittedName>
</protein>
<dbReference type="SMART" id="SM00342">
    <property type="entry name" value="HTH_ARAC"/>
    <property type="match status" value="1"/>
</dbReference>
<dbReference type="InterPro" id="IPR018060">
    <property type="entry name" value="HTH_AraC"/>
</dbReference>
<evidence type="ECO:0000259" key="4">
    <source>
        <dbReference type="PROSITE" id="PS01124"/>
    </source>
</evidence>
<gene>
    <name evidence="5" type="ORF">RM530_13960</name>
</gene>
<comment type="caution">
    <text evidence="5">The sequence shown here is derived from an EMBL/GenBank/DDBJ whole genome shotgun (WGS) entry which is preliminary data.</text>
</comment>
<keyword evidence="1" id="KW-0805">Transcription regulation</keyword>
<dbReference type="RefSeq" id="WP_311365862.1">
    <property type="nucleotide sequence ID" value="NZ_JAVRIC010000021.1"/>
</dbReference>
<feature type="domain" description="HTH araC/xylS-type" evidence="4">
    <location>
        <begin position="239"/>
        <end position="336"/>
    </location>
</feature>
<dbReference type="Pfam" id="PF12625">
    <property type="entry name" value="Arabinose_bd"/>
    <property type="match status" value="1"/>
</dbReference>
<evidence type="ECO:0000256" key="1">
    <source>
        <dbReference type="ARBA" id="ARBA00023015"/>
    </source>
</evidence>
<dbReference type="Gene3D" id="1.10.10.60">
    <property type="entry name" value="Homeodomain-like"/>
    <property type="match status" value="1"/>
</dbReference>
<dbReference type="InterPro" id="IPR032687">
    <property type="entry name" value="AraC-type_N"/>
</dbReference>
<dbReference type="PROSITE" id="PS01124">
    <property type="entry name" value="HTH_ARAC_FAMILY_2"/>
    <property type="match status" value="1"/>
</dbReference>
<keyword evidence="2" id="KW-0238">DNA-binding</keyword>
<dbReference type="Pfam" id="PF12833">
    <property type="entry name" value="HTH_18"/>
    <property type="match status" value="1"/>
</dbReference>
<evidence type="ECO:0000313" key="6">
    <source>
        <dbReference type="Proteomes" id="UP001254608"/>
    </source>
</evidence>
<accession>A0ABU2WKP0</accession>
<sequence>MPVWTTRRSAISARQLTELAVEHGLPRREILRGTGTTEAELDDPGAEIDAAQELALVARLVECLGHVPGLGLQAGSRYRLTSYGIWGFAMMSSATLRSAIALGLRYLDLTYAFNELRVEEGGREAALVLDDHAIPQALREFLVERDAAAIHVIASELLNEPLPQLGIDLRYPGPAHAHLYEAMAGVCPHFGAADNRIRIDASILDRAPIQADAPTARLCREQCDSLLRQRHSEKSGFSARVQRLLRQHGETLPSLELAARQLRCSARTLRRRLAEQGSSYRQLVAVQRREHAERLLDCRELSVEQIAAQLGYAESASFIHAYKRWRGVTPNAARSAR</sequence>
<keyword evidence="6" id="KW-1185">Reference proteome</keyword>
<dbReference type="Proteomes" id="UP001254608">
    <property type="component" value="Unassembled WGS sequence"/>
</dbReference>
<reference evidence="5 6" key="1">
    <citation type="submission" date="2023-09" db="EMBL/GenBank/DDBJ databases">
        <authorList>
            <person name="Rey-Velasco X."/>
        </authorList>
    </citation>
    <scope>NUCLEOTIDE SEQUENCE [LARGE SCALE GENOMIC DNA]</scope>
    <source>
        <strain evidence="5 6">W345</strain>
    </source>
</reference>
<evidence type="ECO:0000313" key="5">
    <source>
        <dbReference type="EMBL" id="MDT0498454.1"/>
    </source>
</evidence>
<proteinExistence type="predicted"/>
<evidence type="ECO:0000256" key="2">
    <source>
        <dbReference type="ARBA" id="ARBA00023125"/>
    </source>
</evidence>
<organism evidence="5 6">
    <name type="scientific">Banduia mediterranea</name>
    <dbReference type="NCBI Taxonomy" id="3075609"/>
    <lineage>
        <taxon>Bacteria</taxon>
        <taxon>Pseudomonadati</taxon>
        <taxon>Pseudomonadota</taxon>
        <taxon>Gammaproteobacteria</taxon>
        <taxon>Nevskiales</taxon>
        <taxon>Algiphilaceae</taxon>
        <taxon>Banduia</taxon>
    </lineage>
</organism>
<dbReference type="InterPro" id="IPR009057">
    <property type="entry name" value="Homeodomain-like_sf"/>
</dbReference>
<dbReference type="PANTHER" id="PTHR47894:SF1">
    <property type="entry name" value="HTH-TYPE TRANSCRIPTIONAL REGULATOR VQSM"/>
    <property type="match status" value="1"/>
</dbReference>
<dbReference type="PANTHER" id="PTHR47894">
    <property type="entry name" value="HTH-TYPE TRANSCRIPTIONAL REGULATOR GADX"/>
    <property type="match status" value="1"/>
</dbReference>
<dbReference type="EMBL" id="JAVRIC010000021">
    <property type="protein sequence ID" value="MDT0498454.1"/>
    <property type="molecule type" value="Genomic_DNA"/>
</dbReference>